<keyword evidence="2" id="KW-1185">Reference proteome</keyword>
<protein>
    <recommendedName>
        <fullName evidence="3">Transposase</fullName>
    </recommendedName>
</protein>
<organism evidence="1 2">
    <name type="scientific">Delftia deserti</name>
    <dbReference type="NCBI Taxonomy" id="1651218"/>
    <lineage>
        <taxon>Bacteria</taxon>
        <taxon>Pseudomonadati</taxon>
        <taxon>Pseudomonadota</taxon>
        <taxon>Betaproteobacteria</taxon>
        <taxon>Burkholderiales</taxon>
        <taxon>Comamonadaceae</taxon>
        <taxon>Delftia</taxon>
    </lineage>
</organism>
<gene>
    <name evidence="1" type="ORF">ACFSPV_03025</name>
</gene>
<evidence type="ECO:0008006" key="3">
    <source>
        <dbReference type="Google" id="ProtNLM"/>
    </source>
</evidence>
<dbReference type="RefSeq" id="WP_374621970.1">
    <property type="nucleotide sequence ID" value="NZ_JBHSIH010000001.1"/>
</dbReference>
<sequence>MTAAVRLLPVYRADGPSDMARHLFALKQGLLDLEFIERARRLPPDFDRRVYDLHWRLRAWAAFIIEVGCWA</sequence>
<accession>A0ABW5EIE9</accession>
<evidence type="ECO:0000313" key="1">
    <source>
        <dbReference type="EMBL" id="MFD2317660.1"/>
    </source>
</evidence>
<evidence type="ECO:0000313" key="2">
    <source>
        <dbReference type="Proteomes" id="UP001597287"/>
    </source>
</evidence>
<dbReference type="EMBL" id="JBHUIG010000003">
    <property type="protein sequence ID" value="MFD2317660.1"/>
    <property type="molecule type" value="Genomic_DNA"/>
</dbReference>
<reference evidence="2" key="1">
    <citation type="journal article" date="2019" name="Int. J. Syst. Evol. Microbiol.">
        <title>The Global Catalogue of Microorganisms (GCM) 10K type strain sequencing project: providing services to taxonomists for standard genome sequencing and annotation.</title>
        <authorList>
            <consortium name="The Broad Institute Genomics Platform"/>
            <consortium name="The Broad Institute Genome Sequencing Center for Infectious Disease"/>
            <person name="Wu L."/>
            <person name="Ma J."/>
        </authorList>
    </citation>
    <scope>NUCLEOTIDE SEQUENCE [LARGE SCALE GENOMIC DNA]</scope>
    <source>
        <strain evidence="2">CCUG 62793</strain>
    </source>
</reference>
<comment type="caution">
    <text evidence="1">The sequence shown here is derived from an EMBL/GenBank/DDBJ whole genome shotgun (WGS) entry which is preliminary data.</text>
</comment>
<dbReference type="Proteomes" id="UP001597287">
    <property type="component" value="Unassembled WGS sequence"/>
</dbReference>
<proteinExistence type="predicted"/>
<name>A0ABW5EIE9_9BURK</name>